<proteinExistence type="inferred from homology"/>
<dbReference type="GO" id="GO:0089705">
    <property type="term" value="P:protein localization to outer membrane"/>
    <property type="evidence" value="ECO:0007669"/>
    <property type="project" value="TreeGrafter"/>
</dbReference>
<reference evidence="7 8" key="1">
    <citation type="submission" date="2020-04" db="EMBL/GenBank/DDBJ databases">
        <title>Description of novel Gluconacetobacter.</title>
        <authorList>
            <person name="Sombolestani A."/>
        </authorList>
    </citation>
    <scope>NUCLEOTIDE SEQUENCE [LARGE SCALE GENOMIC DNA]</scope>
    <source>
        <strain evidence="6 7">LMG 1728</strain>
        <strain evidence="5 8">LMG 1731</strain>
    </source>
</reference>
<evidence type="ECO:0000256" key="1">
    <source>
        <dbReference type="ARBA" id="ARBA00005417"/>
    </source>
</evidence>
<dbReference type="GO" id="GO:0044874">
    <property type="term" value="P:lipoprotein localization to outer membrane"/>
    <property type="evidence" value="ECO:0007669"/>
    <property type="project" value="TreeGrafter"/>
</dbReference>
<accession>A0A7W4IPF8</accession>
<dbReference type="InterPro" id="IPR003593">
    <property type="entry name" value="AAA+_ATPase"/>
</dbReference>
<evidence type="ECO:0000256" key="3">
    <source>
        <dbReference type="ARBA" id="ARBA00022840"/>
    </source>
</evidence>
<organism evidence="5 8">
    <name type="scientific">Gluconacetobacter dulcium</name>
    <dbReference type="NCBI Taxonomy" id="2729096"/>
    <lineage>
        <taxon>Bacteria</taxon>
        <taxon>Pseudomonadati</taxon>
        <taxon>Pseudomonadota</taxon>
        <taxon>Alphaproteobacteria</taxon>
        <taxon>Acetobacterales</taxon>
        <taxon>Acetobacteraceae</taxon>
        <taxon>Gluconacetobacter</taxon>
    </lineage>
</organism>
<keyword evidence="3 5" id="KW-0067">ATP-binding</keyword>
<evidence type="ECO:0000256" key="2">
    <source>
        <dbReference type="ARBA" id="ARBA00022741"/>
    </source>
</evidence>
<name>A0A7W4IPF8_9PROT</name>
<comment type="caution">
    <text evidence="5">The sequence shown here is derived from an EMBL/GenBank/DDBJ whole genome shotgun (WGS) entry which is preliminary data.</text>
</comment>
<dbReference type="InterPro" id="IPR027417">
    <property type="entry name" value="P-loop_NTPase"/>
</dbReference>
<dbReference type="Proteomes" id="UP000561077">
    <property type="component" value="Unassembled WGS sequence"/>
</dbReference>
<dbReference type="GO" id="GO:0022857">
    <property type="term" value="F:transmembrane transporter activity"/>
    <property type="evidence" value="ECO:0007669"/>
    <property type="project" value="TreeGrafter"/>
</dbReference>
<dbReference type="GO" id="GO:0005524">
    <property type="term" value="F:ATP binding"/>
    <property type="evidence" value="ECO:0007669"/>
    <property type="project" value="UniProtKB-KW"/>
</dbReference>
<feature type="domain" description="ABC transporter" evidence="4">
    <location>
        <begin position="3"/>
        <end position="233"/>
    </location>
</feature>
<evidence type="ECO:0000313" key="8">
    <source>
        <dbReference type="Proteomes" id="UP000561077"/>
    </source>
</evidence>
<dbReference type="GO" id="GO:0016887">
    <property type="term" value="F:ATP hydrolysis activity"/>
    <property type="evidence" value="ECO:0007669"/>
    <property type="project" value="InterPro"/>
</dbReference>
<dbReference type="EMBL" id="JABEQN010000039">
    <property type="protein sequence ID" value="MBB2195718.1"/>
    <property type="molecule type" value="Genomic_DNA"/>
</dbReference>
<dbReference type="InterPro" id="IPR015854">
    <property type="entry name" value="ABC_transpr_LolD-like"/>
</dbReference>
<dbReference type="RefSeq" id="WP_182975605.1">
    <property type="nucleotide sequence ID" value="NZ_JABEQN010000039.1"/>
</dbReference>
<dbReference type="PANTHER" id="PTHR24220:SF689">
    <property type="entry name" value="LIPOPROTEIN-RELEASING SYSTEM ATP-BINDING PROTEIN LOLD"/>
    <property type="match status" value="1"/>
</dbReference>
<dbReference type="EMBL" id="JABEQO010000040">
    <property type="protein sequence ID" value="MBB2166621.1"/>
    <property type="molecule type" value="Genomic_DNA"/>
</dbReference>
<dbReference type="AlphaFoldDB" id="A0A7W4IPF8"/>
<keyword evidence="2" id="KW-0547">Nucleotide-binding</keyword>
<sequence>MLLHAQALQWQSPDRSFTLSVPEFILRAGDRVAIVGPSGCGKSTLLGLLSLALRPGTAGKLEIDGEDVSPCWNRRWGAAVLGRIRAAGMGFVPQMSALLPFLSVRANIALPLDVLGQTDRTRVQDLAAQLDILGQLDRMPATLSVGQRQRAAIARAVVHRPRLVFADEPTAALHPDQAAGAMRLLFDQGGAVSAVLMVTHDGLRAAETGFSIVNAVPHAGGACITTARIGHAA</sequence>
<gene>
    <name evidence="6" type="ORF">HLH25_19220</name>
    <name evidence="5" type="ORF">HLH26_19245</name>
</gene>
<dbReference type="Gene3D" id="3.40.50.300">
    <property type="entry name" value="P-loop containing nucleotide triphosphate hydrolases"/>
    <property type="match status" value="1"/>
</dbReference>
<dbReference type="PANTHER" id="PTHR24220">
    <property type="entry name" value="IMPORT ATP-BINDING PROTEIN"/>
    <property type="match status" value="1"/>
</dbReference>
<dbReference type="PROSITE" id="PS00211">
    <property type="entry name" value="ABC_TRANSPORTER_1"/>
    <property type="match status" value="1"/>
</dbReference>
<evidence type="ECO:0000313" key="7">
    <source>
        <dbReference type="Proteomes" id="UP000540490"/>
    </source>
</evidence>
<evidence type="ECO:0000313" key="6">
    <source>
        <dbReference type="EMBL" id="MBB2195718.1"/>
    </source>
</evidence>
<dbReference type="PROSITE" id="PS50893">
    <property type="entry name" value="ABC_TRANSPORTER_2"/>
    <property type="match status" value="1"/>
</dbReference>
<dbReference type="InterPro" id="IPR003439">
    <property type="entry name" value="ABC_transporter-like_ATP-bd"/>
</dbReference>
<dbReference type="Pfam" id="PF00005">
    <property type="entry name" value="ABC_tran"/>
    <property type="match status" value="1"/>
</dbReference>
<keyword evidence="7" id="KW-1185">Reference proteome</keyword>
<protein>
    <submittedName>
        <fullName evidence="5">ATP-binding cassette domain-containing protein</fullName>
    </submittedName>
</protein>
<dbReference type="SMART" id="SM00382">
    <property type="entry name" value="AAA"/>
    <property type="match status" value="1"/>
</dbReference>
<dbReference type="GO" id="GO:0005886">
    <property type="term" value="C:plasma membrane"/>
    <property type="evidence" value="ECO:0007669"/>
    <property type="project" value="TreeGrafter"/>
</dbReference>
<evidence type="ECO:0000313" key="5">
    <source>
        <dbReference type="EMBL" id="MBB2166621.1"/>
    </source>
</evidence>
<dbReference type="SUPFAM" id="SSF52540">
    <property type="entry name" value="P-loop containing nucleoside triphosphate hydrolases"/>
    <property type="match status" value="1"/>
</dbReference>
<dbReference type="InterPro" id="IPR017871">
    <property type="entry name" value="ABC_transporter-like_CS"/>
</dbReference>
<evidence type="ECO:0000259" key="4">
    <source>
        <dbReference type="PROSITE" id="PS50893"/>
    </source>
</evidence>
<dbReference type="Proteomes" id="UP000540490">
    <property type="component" value="Unassembled WGS sequence"/>
</dbReference>
<comment type="similarity">
    <text evidence="1">Belongs to the ABC transporter superfamily.</text>
</comment>